<dbReference type="SUPFAM" id="SSF57667">
    <property type="entry name" value="beta-beta-alpha zinc fingers"/>
    <property type="match status" value="2"/>
</dbReference>
<dbReference type="GO" id="GO:0005634">
    <property type="term" value="C:nucleus"/>
    <property type="evidence" value="ECO:0007669"/>
    <property type="project" value="UniProtKB-SubCell"/>
</dbReference>
<dbReference type="PANTHER" id="PTHR23235">
    <property type="entry name" value="KRUEPPEL-LIKE TRANSCRIPTION FACTOR"/>
    <property type="match status" value="1"/>
</dbReference>
<dbReference type="OrthoDB" id="6365676at2759"/>
<evidence type="ECO:0000256" key="10">
    <source>
        <dbReference type="ARBA" id="ARBA00038409"/>
    </source>
</evidence>
<comment type="similarity">
    <text evidence="10">Belongs to the Sp1 C2H2-type zinc-finger protein family.</text>
</comment>
<feature type="compositionally biased region" description="Basic residues" evidence="12">
    <location>
        <begin position="233"/>
        <end position="247"/>
    </location>
</feature>
<gene>
    <name evidence="14" type="ORF">APLA_LOCUS5591</name>
    <name evidence="15" type="ORF">APLA_LOCUS9724</name>
</gene>
<evidence type="ECO:0000256" key="4">
    <source>
        <dbReference type="ARBA" id="ARBA00022771"/>
    </source>
</evidence>
<evidence type="ECO:0000256" key="6">
    <source>
        <dbReference type="ARBA" id="ARBA00023015"/>
    </source>
</evidence>
<keyword evidence="5" id="KW-0862">Zinc</keyword>
<dbReference type="EMBL" id="CADEBD010000312">
    <property type="protein sequence ID" value="CAB3242017.1"/>
    <property type="molecule type" value="Genomic_DNA"/>
</dbReference>
<dbReference type="FunFam" id="3.30.160.60:FF:000026">
    <property type="entry name" value="Transcription factor Sp3"/>
    <property type="match status" value="1"/>
</dbReference>
<dbReference type="GO" id="GO:0000978">
    <property type="term" value="F:RNA polymerase II cis-regulatory region sequence-specific DNA binding"/>
    <property type="evidence" value="ECO:0007669"/>
    <property type="project" value="TreeGrafter"/>
</dbReference>
<evidence type="ECO:0000256" key="2">
    <source>
        <dbReference type="ARBA" id="ARBA00022723"/>
    </source>
</evidence>
<keyword evidence="7" id="KW-0238">DNA-binding</keyword>
<evidence type="ECO:0000256" key="1">
    <source>
        <dbReference type="ARBA" id="ARBA00004123"/>
    </source>
</evidence>
<evidence type="ECO:0000313" key="14">
    <source>
        <dbReference type="EMBL" id="CAB3234505.1"/>
    </source>
</evidence>
<dbReference type="EMBL" id="CADEBC010000483">
    <property type="protein sequence ID" value="CAB3234505.1"/>
    <property type="molecule type" value="Genomic_DNA"/>
</dbReference>
<feature type="domain" description="C2H2-type" evidence="13">
    <location>
        <begin position="156"/>
        <end position="185"/>
    </location>
</feature>
<keyword evidence="16" id="KW-1185">Reference proteome</keyword>
<protein>
    <recommendedName>
        <fullName evidence="13">C2H2-type domain-containing protein</fullName>
    </recommendedName>
</protein>
<evidence type="ECO:0000256" key="11">
    <source>
        <dbReference type="PROSITE-ProRule" id="PRU00042"/>
    </source>
</evidence>
<evidence type="ECO:0000256" key="3">
    <source>
        <dbReference type="ARBA" id="ARBA00022737"/>
    </source>
</evidence>
<name>A0A8S1ABD0_ARCPL</name>
<dbReference type="PANTHER" id="PTHR23235:SF170">
    <property type="entry name" value="FI01014P-RELATED"/>
    <property type="match status" value="1"/>
</dbReference>
<dbReference type="CDD" id="cd22541">
    <property type="entry name" value="SP5_N"/>
    <property type="match status" value="1"/>
</dbReference>
<keyword evidence="4 11" id="KW-0863">Zinc-finger</keyword>
<dbReference type="Pfam" id="PF00096">
    <property type="entry name" value="zf-C2H2"/>
    <property type="match status" value="3"/>
</dbReference>
<evidence type="ECO:0000313" key="15">
    <source>
        <dbReference type="EMBL" id="CAB3242017.1"/>
    </source>
</evidence>
<dbReference type="FunFam" id="3.30.160.60:FF:000014">
    <property type="entry name" value="Transcription factor Sp3"/>
    <property type="match status" value="1"/>
</dbReference>
<evidence type="ECO:0000256" key="8">
    <source>
        <dbReference type="ARBA" id="ARBA00023163"/>
    </source>
</evidence>
<dbReference type="InterPro" id="IPR036236">
    <property type="entry name" value="Znf_C2H2_sf"/>
</dbReference>
<dbReference type="PROSITE" id="PS50157">
    <property type="entry name" value="ZINC_FINGER_C2H2_2"/>
    <property type="match status" value="3"/>
</dbReference>
<keyword evidence="8" id="KW-0804">Transcription</keyword>
<feature type="domain" description="C2H2-type" evidence="13">
    <location>
        <begin position="216"/>
        <end position="243"/>
    </location>
</feature>
<dbReference type="Proteomes" id="UP000494256">
    <property type="component" value="Unassembled WGS sequence"/>
</dbReference>
<feature type="compositionally biased region" description="Basic and acidic residues" evidence="12">
    <location>
        <begin position="248"/>
        <end position="268"/>
    </location>
</feature>
<dbReference type="InterPro" id="IPR013087">
    <property type="entry name" value="Znf_C2H2_type"/>
</dbReference>
<comment type="subcellular location">
    <subcellularLocation>
        <location evidence="1">Nucleus</location>
    </subcellularLocation>
</comment>
<sequence length="389" mass="43718">MWALYNERRLRHSSMPFGLSIRAFVLWRRKHVDRFRRSTLSPPSPEMQYVDPPAQQMMNMMTGYGCGYGRGDTISPASDLSSCSSASSGAWCAPPAWRELPPYPPQYPAYWPPTPAAAEEARELQRRCAKCRCPNCLTEAAGFGPNYGKDGAKREHVCHVPGCGKVYGKTSHLKAHLRWHTGERPFVCNWLFCGKRFTRSDELQRHLRTHTGEKRFACQLCTKRFMRSDHLAKHVKTHANVSRKNKKSKDDEKEETPSRTSDNSERVSEVQTMAPAPAVGSTSYGTVPSTSIPVASAPKQMSINYGAVAPNMVSTTPNYNSGAVFGSGMMSGWYPEMRQDALYPRPSVRDHRMYQQYPTSIATYQCAAKENYAMFQGHYNLQPPVALGQ</sequence>
<keyword evidence="9" id="KW-0539">Nucleus</keyword>
<organism evidence="15 17">
    <name type="scientific">Arctia plantaginis</name>
    <name type="common">Wood tiger moth</name>
    <name type="synonym">Phalaena plantaginis</name>
    <dbReference type="NCBI Taxonomy" id="874455"/>
    <lineage>
        <taxon>Eukaryota</taxon>
        <taxon>Metazoa</taxon>
        <taxon>Ecdysozoa</taxon>
        <taxon>Arthropoda</taxon>
        <taxon>Hexapoda</taxon>
        <taxon>Insecta</taxon>
        <taxon>Pterygota</taxon>
        <taxon>Neoptera</taxon>
        <taxon>Endopterygota</taxon>
        <taxon>Lepidoptera</taxon>
        <taxon>Glossata</taxon>
        <taxon>Ditrysia</taxon>
        <taxon>Noctuoidea</taxon>
        <taxon>Erebidae</taxon>
        <taxon>Arctiinae</taxon>
        <taxon>Arctia</taxon>
    </lineage>
</organism>
<proteinExistence type="inferred from homology"/>
<accession>A0A8S1ABD0</accession>
<keyword evidence="3" id="KW-0677">Repeat</keyword>
<evidence type="ECO:0000313" key="16">
    <source>
        <dbReference type="Proteomes" id="UP000494106"/>
    </source>
</evidence>
<dbReference type="AlphaFoldDB" id="A0A8S1ABD0"/>
<evidence type="ECO:0000256" key="9">
    <source>
        <dbReference type="ARBA" id="ARBA00023242"/>
    </source>
</evidence>
<evidence type="ECO:0000259" key="13">
    <source>
        <dbReference type="PROSITE" id="PS50157"/>
    </source>
</evidence>
<dbReference type="Gene3D" id="3.30.160.60">
    <property type="entry name" value="Classic Zinc Finger"/>
    <property type="match status" value="3"/>
</dbReference>
<keyword evidence="2" id="KW-0479">Metal-binding</keyword>
<evidence type="ECO:0000256" key="5">
    <source>
        <dbReference type="ARBA" id="ARBA00022833"/>
    </source>
</evidence>
<dbReference type="PROSITE" id="PS00028">
    <property type="entry name" value="ZINC_FINGER_C2H2_1"/>
    <property type="match status" value="3"/>
</dbReference>
<keyword evidence="6" id="KW-0805">Transcription regulation</keyword>
<dbReference type="SMART" id="SM00355">
    <property type="entry name" value="ZnF_C2H2"/>
    <property type="match status" value="3"/>
</dbReference>
<evidence type="ECO:0000256" key="7">
    <source>
        <dbReference type="ARBA" id="ARBA00023125"/>
    </source>
</evidence>
<dbReference type="GO" id="GO:0008270">
    <property type="term" value="F:zinc ion binding"/>
    <property type="evidence" value="ECO:0007669"/>
    <property type="project" value="UniProtKB-KW"/>
</dbReference>
<feature type="region of interest" description="Disordered" evidence="12">
    <location>
        <begin position="232"/>
        <end position="285"/>
    </location>
</feature>
<comment type="caution">
    <text evidence="15">The sequence shown here is derived from an EMBL/GenBank/DDBJ whole genome shotgun (WGS) entry which is preliminary data.</text>
</comment>
<feature type="domain" description="C2H2-type" evidence="13">
    <location>
        <begin position="186"/>
        <end position="215"/>
    </location>
</feature>
<dbReference type="GO" id="GO:0000981">
    <property type="term" value="F:DNA-binding transcription factor activity, RNA polymerase II-specific"/>
    <property type="evidence" value="ECO:0007669"/>
    <property type="project" value="TreeGrafter"/>
</dbReference>
<reference evidence="16 17" key="1">
    <citation type="submission" date="2020-04" db="EMBL/GenBank/DDBJ databases">
        <authorList>
            <person name="Wallbank WR R."/>
            <person name="Pardo Diaz C."/>
            <person name="Kozak K."/>
            <person name="Martin S."/>
            <person name="Jiggins C."/>
            <person name="Moest M."/>
            <person name="Warren A I."/>
            <person name="Byers J.R.P. K."/>
            <person name="Montejo-Kovacevich G."/>
            <person name="Yen C E."/>
        </authorList>
    </citation>
    <scope>NUCLEOTIDE SEQUENCE [LARGE SCALE GENOMIC DNA]</scope>
</reference>
<evidence type="ECO:0000256" key="12">
    <source>
        <dbReference type="SAM" id="MobiDB-lite"/>
    </source>
</evidence>
<dbReference type="Proteomes" id="UP000494106">
    <property type="component" value="Unassembled WGS sequence"/>
</dbReference>
<evidence type="ECO:0000313" key="17">
    <source>
        <dbReference type="Proteomes" id="UP000494256"/>
    </source>
</evidence>